<feature type="domain" description="T4 RNA ligase 1-like N-terminal" evidence="20">
    <location>
        <begin position="64"/>
        <end position="292"/>
    </location>
</feature>
<dbReference type="GO" id="GO:0006388">
    <property type="term" value="P:tRNA splicing, via endonucleolytic cleavage and ligation"/>
    <property type="evidence" value="ECO:0007669"/>
    <property type="project" value="UniProtKB-UniRule"/>
</dbReference>
<keyword evidence="9" id="KW-0378">Hydrolase</keyword>
<dbReference type="EC" id="6.5.1.3" evidence="1 16"/>
<reference evidence="21" key="4">
    <citation type="submission" date="2025-08" db="UniProtKB">
        <authorList>
            <consortium name="RefSeq"/>
        </authorList>
    </citation>
    <scope>IDENTIFICATION</scope>
    <source>
        <strain evidence="21">CBS432</strain>
    </source>
</reference>
<comment type="function">
    <text evidence="13">One of the two proteins required for the splicing of precursor tRNA molecules containing introns. The ligation activity requires three enzymatic activities: phosphorylation of the 5' terminus of the 3' half-tRNA in the presence of ATP, opening of the 2'3'-cyclic phosphodiester bond of the 5' half-tRNA leaving a 2'-phosphomonoester and ligation of the two tRNA halves in an ATP-dependent reaction.</text>
</comment>
<keyword evidence="3" id="KW-0808">Transferase</keyword>
<dbReference type="PANTHER" id="PTHR32004">
    <property type="entry name" value="TRNA LIGASE"/>
    <property type="match status" value="1"/>
</dbReference>
<sequence>MPSPYDGKRTVTKLVNELENAEKLSGRGRAYRRVCDLSHSNKKVVSWKFNEWDYGKNNISLPCNARGLFISDDASNPVIVARGYDKFFNVGEVNFTKWEWIEENCTGPYDVTIKANGCIIFISGLEDGKLIVCSKHSTGPREDVDRNHAEAGEKQLLMQLVKMNIDPSDFARMLYTHNVTAVAEYCDDSFEEHVLEYPLEKAGLYLHGVNINEAEFETWDMKDVSQLGCKYGFRCVQCTSLKTLDDLKKFLDNCSATGSFQGQEIEGFVIRCHLKSTGKPFFFKYKFEEPYLMYRQWREVTKDYISNKSRVFKFRKHKFITNKYLDFVIPILESSPKICEDYMKGFGVIKLRNRFLGSYGMSGLEILNHEKVAELELKNAIDYDRVDEHTKFLIFPISVIGCGKTTTSQILVNLFPESWGHIQNDDITGKDKSQLMKKSLELLSKREIKCVIVDRNNHQFRERKQLFEWLDELKEDYLAYDTNIKVIGVSFAPYDKLSEIRDITMQRVIRRGNNHQSIKWDELGEKKVVGIMNGFLKRYQPVNLGKTPDNMFDLMVELDFEGADTSLTNAKQILNEIHKAYPILVPLVPKDDEIDTAFRRSLDYKPTVRKIVGKGNGNQPKTPKLIKPTYFSANINNYDEIIDLVKESVASDADLSEQFKYLLTSGKVQKELHITLGHVISSREKEAKKLWKSYCNRYTDQITEYNNHRIGNTPAPGTNQDKQLKTTDTLKFRLEKLCWDEKIIAIVVELSGDKDGCIINANNENVKGLRCQNKIPHITLCKLESGVKAVYSNVLCEKVESAEVGENVKVVKLNSSKEFVANVYLNFYAAL</sequence>
<name>A0A8B8UTW8_SACPA</name>
<dbReference type="Pfam" id="PF08303">
    <property type="entry name" value="tRNA_lig_kinase"/>
    <property type="match status" value="1"/>
</dbReference>
<dbReference type="Pfam" id="PF08302">
    <property type="entry name" value="tRNA_lig_CPD"/>
    <property type="match status" value="1"/>
</dbReference>
<proteinExistence type="inferred from homology"/>
<dbReference type="InterPro" id="IPR027417">
    <property type="entry name" value="P-loop_NTPase"/>
</dbReference>
<dbReference type="AlphaFoldDB" id="A0A8B8UTW8"/>
<dbReference type="VEuPathDB" id="FungiDB:SPAR_J01190"/>
<dbReference type="GO" id="GO:0005634">
    <property type="term" value="C:nucleus"/>
    <property type="evidence" value="ECO:0007669"/>
    <property type="project" value="TreeGrafter"/>
</dbReference>
<keyword evidence="7" id="KW-0255">Endonuclease</keyword>
<dbReference type="InterPro" id="IPR012387">
    <property type="entry name" value="Trl1_fun"/>
</dbReference>
<dbReference type="GO" id="GO:0005524">
    <property type="term" value="F:ATP binding"/>
    <property type="evidence" value="ECO:0007669"/>
    <property type="project" value="UniProtKB-UniRule"/>
</dbReference>
<dbReference type="GO" id="GO:0003972">
    <property type="term" value="F:RNA ligase (ATP) activity"/>
    <property type="evidence" value="ECO:0007669"/>
    <property type="project" value="UniProtKB-UniRule"/>
</dbReference>
<evidence type="ECO:0000313" key="21">
    <source>
        <dbReference type="RefSeq" id="XP_033767199.1"/>
    </source>
</evidence>
<evidence type="ECO:0000256" key="7">
    <source>
        <dbReference type="ARBA" id="ARBA00022759"/>
    </source>
</evidence>
<dbReference type="PIRSF" id="PIRSF019634">
    <property type="entry name" value="tRNA_lig_yeast"/>
    <property type="match status" value="1"/>
</dbReference>
<reference evidence="21" key="3">
    <citation type="submission" date="2025-07" db="EMBL/GenBank/DDBJ databases">
        <authorList>
            <consortium name="NCBI Genome Project"/>
        </authorList>
    </citation>
    <scope>NUCLEOTIDE SEQUENCE</scope>
    <source>
        <strain evidence="21">CBS432</strain>
    </source>
</reference>
<reference evidence="21" key="2">
    <citation type="submission" date="2020-01" db="EMBL/GenBank/DDBJ databases">
        <title>Population-level Yeast Reference Genomes.</title>
        <authorList>
            <person name="Yue J.-X."/>
        </authorList>
    </citation>
    <scope>NUCLEOTIDE SEQUENCE</scope>
    <source>
        <strain evidence="21">CBS432</strain>
    </source>
</reference>
<evidence type="ECO:0000256" key="12">
    <source>
        <dbReference type="ARBA" id="ARBA00034038"/>
    </source>
</evidence>
<evidence type="ECO:0000259" key="19">
    <source>
        <dbReference type="Pfam" id="PF08303"/>
    </source>
</evidence>
<evidence type="ECO:0000259" key="20">
    <source>
        <dbReference type="Pfam" id="PF09511"/>
    </source>
</evidence>
<protein>
    <recommendedName>
        <fullName evidence="15 16">tRNA ligase</fullName>
        <ecNumber evidence="1 16">6.5.1.3</ecNumber>
    </recommendedName>
</protein>
<dbReference type="InterPro" id="IPR019039">
    <property type="entry name" value="T4-Rnl1-like_N"/>
</dbReference>
<dbReference type="KEGG" id="spao:SPAR_J01190"/>
<dbReference type="InterPro" id="IPR015966">
    <property type="entry name" value="tRNA_lig_kin_fungi"/>
</dbReference>
<reference evidence="21" key="1">
    <citation type="journal article" date="2017" name="Nat. Genet.">
        <title>Contrasting evolutionary genome dynamics between domesticated and wild yeasts.</title>
        <authorList>
            <person name="Yue J.X."/>
            <person name="Li J."/>
            <person name="Aigrain L."/>
            <person name="Hallin J."/>
            <person name="Persson K."/>
            <person name="Oliver K."/>
            <person name="Bergstrom A."/>
            <person name="Coupland P."/>
            <person name="Warringer J."/>
            <person name="Lagomarsino M.C."/>
            <person name="Fischer G."/>
            <person name="Durbin R."/>
            <person name="Liti G."/>
        </authorList>
    </citation>
    <scope>NUCLEOTIDE SEQUENCE</scope>
    <source>
        <strain evidence="21">CBS432</strain>
    </source>
</reference>
<evidence type="ECO:0000256" key="10">
    <source>
        <dbReference type="ARBA" id="ARBA00022840"/>
    </source>
</evidence>
<feature type="domain" description="tRNA ligase phosphodiesterase" evidence="18">
    <location>
        <begin position="566"/>
        <end position="826"/>
    </location>
</feature>
<evidence type="ECO:0000256" key="14">
    <source>
        <dbReference type="ARBA" id="ARBA00061627"/>
    </source>
</evidence>
<gene>
    <name evidence="21" type="primary">TRL1</name>
    <name evidence="21" type="ORF">SPAR_J01190</name>
</gene>
<evidence type="ECO:0000256" key="8">
    <source>
        <dbReference type="ARBA" id="ARBA00022777"/>
    </source>
</evidence>
<evidence type="ECO:0000259" key="18">
    <source>
        <dbReference type="Pfam" id="PF08302"/>
    </source>
</evidence>
<keyword evidence="10" id="KW-0067">ATP-binding</keyword>
<keyword evidence="2 16" id="KW-0436">Ligase</keyword>
<dbReference type="GO" id="GO:0008081">
    <property type="term" value="F:phosphoric diester hydrolase activity"/>
    <property type="evidence" value="ECO:0007669"/>
    <property type="project" value="InterPro"/>
</dbReference>
<evidence type="ECO:0000256" key="11">
    <source>
        <dbReference type="ARBA" id="ARBA00023268"/>
    </source>
</evidence>
<dbReference type="OrthoDB" id="276239at2759"/>
<evidence type="ECO:0000256" key="9">
    <source>
        <dbReference type="ARBA" id="ARBA00022801"/>
    </source>
</evidence>
<dbReference type="GeneID" id="54631528"/>
<keyword evidence="4 16" id="KW-0819">tRNA processing</keyword>
<dbReference type="GO" id="GO:0004519">
    <property type="term" value="F:endonuclease activity"/>
    <property type="evidence" value="ECO:0007669"/>
    <property type="project" value="UniProtKB-KW"/>
</dbReference>
<keyword evidence="6" id="KW-0547">Nucleotide-binding</keyword>
<dbReference type="Gene3D" id="3.40.50.300">
    <property type="entry name" value="P-loop containing nucleotide triphosphate hydrolases"/>
    <property type="match status" value="1"/>
</dbReference>
<accession>A0A8B8UTW8</accession>
<evidence type="ECO:0000256" key="15">
    <source>
        <dbReference type="ARBA" id="ARBA00073988"/>
    </source>
</evidence>
<dbReference type="SUPFAM" id="SSF52540">
    <property type="entry name" value="P-loop containing nucleoside triphosphate hydrolases"/>
    <property type="match status" value="1"/>
</dbReference>
<evidence type="ECO:0000256" key="2">
    <source>
        <dbReference type="ARBA" id="ARBA00022598"/>
    </source>
</evidence>
<dbReference type="InterPro" id="IPR015965">
    <property type="entry name" value="tRNA_lig_PDEase"/>
</dbReference>
<evidence type="ECO:0000256" key="3">
    <source>
        <dbReference type="ARBA" id="ARBA00022679"/>
    </source>
</evidence>
<keyword evidence="11" id="KW-0511">Multifunctional enzyme</keyword>
<evidence type="ECO:0000256" key="6">
    <source>
        <dbReference type="ARBA" id="ARBA00022741"/>
    </source>
</evidence>
<dbReference type="Pfam" id="PF09511">
    <property type="entry name" value="RNA_lig_T4_1"/>
    <property type="match status" value="1"/>
</dbReference>
<evidence type="ECO:0000256" key="1">
    <source>
        <dbReference type="ARBA" id="ARBA00012724"/>
    </source>
</evidence>
<keyword evidence="5" id="KW-0540">Nuclease</keyword>
<evidence type="ECO:0000256" key="17">
    <source>
        <dbReference type="PIRSR" id="PIRSR019634-50"/>
    </source>
</evidence>
<comment type="similarity">
    <text evidence="14 16">Belongs to the TRL1 family.</text>
</comment>
<evidence type="ECO:0000256" key="13">
    <source>
        <dbReference type="ARBA" id="ARBA00055002"/>
    </source>
</evidence>
<evidence type="ECO:0000256" key="4">
    <source>
        <dbReference type="ARBA" id="ARBA00022694"/>
    </source>
</evidence>
<keyword evidence="8" id="KW-0418">Kinase</keyword>
<dbReference type="FunFam" id="3.40.50.300:FF:001934">
    <property type="entry name" value="tRNA ligase"/>
    <property type="match status" value="1"/>
</dbReference>
<comment type="catalytic activity">
    <reaction evidence="12 16">
        <text>ATP + (ribonucleotide)n-3'-hydroxyl + 5'-phospho-(ribonucleotide)m = (ribonucleotide)n+m + AMP + diphosphate.</text>
        <dbReference type="EC" id="6.5.1.3"/>
    </reaction>
</comment>
<feature type="domain" description="tRNA ligase kinase" evidence="19">
    <location>
        <begin position="393"/>
        <end position="560"/>
    </location>
</feature>
<feature type="active site" description="N6-AMP-lysine intermediate" evidence="17">
    <location>
        <position position="114"/>
    </location>
</feature>
<dbReference type="RefSeq" id="XP_033767199.1">
    <property type="nucleotide sequence ID" value="XM_033911308.1"/>
</dbReference>
<organism evidence="21">
    <name type="scientific">Saccharomyces paradoxus</name>
    <name type="common">Yeast</name>
    <name type="synonym">Saccharomyces douglasii</name>
    <dbReference type="NCBI Taxonomy" id="27291"/>
    <lineage>
        <taxon>Eukaryota</taxon>
        <taxon>Fungi</taxon>
        <taxon>Dikarya</taxon>
        <taxon>Ascomycota</taxon>
        <taxon>Saccharomycotina</taxon>
        <taxon>Saccharomycetes</taxon>
        <taxon>Saccharomycetales</taxon>
        <taxon>Saccharomycetaceae</taxon>
        <taxon>Saccharomyces</taxon>
    </lineage>
</organism>
<dbReference type="GO" id="GO:0051730">
    <property type="term" value="F:GTP-dependent polyribonucleotide 5'-hydroxyl-kinase activity"/>
    <property type="evidence" value="ECO:0007669"/>
    <property type="project" value="InterPro"/>
</dbReference>
<evidence type="ECO:0000256" key="5">
    <source>
        <dbReference type="ARBA" id="ARBA00022722"/>
    </source>
</evidence>
<evidence type="ECO:0000256" key="16">
    <source>
        <dbReference type="PIRNR" id="PIRNR019634"/>
    </source>
</evidence>
<dbReference type="PANTHER" id="PTHR32004:SF1">
    <property type="entry name" value="TRNA LIGASE"/>
    <property type="match status" value="1"/>
</dbReference>